<sequence length="110" mass="11901">MEQSNPGSVNSSRNATPKDAVSGLNSGGLRIVNSDSSLVNGVDKQDEKRGKFTGRSTLPNAFGRTVYKDVDVIGKNKKHRDNIKLNVTTKWLVSVLCRRSGLVLENLTGS</sequence>
<dbReference type="HOGENOM" id="CLU_2173445_0_0_1"/>
<proteinExistence type="predicted"/>
<organism evidence="2">
    <name type="scientific">Magallana gigas</name>
    <name type="common">Pacific oyster</name>
    <name type="synonym">Crassostrea gigas</name>
    <dbReference type="NCBI Taxonomy" id="29159"/>
    <lineage>
        <taxon>Eukaryota</taxon>
        <taxon>Metazoa</taxon>
        <taxon>Spiralia</taxon>
        <taxon>Lophotrochozoa</taxon>
        <taxon>Mollusca</taxon>
        <taxon>Bivalvia</taxon>
        <taxon>Autobranchia</taxon>
        <taxon>Pteriomorphia</taxon>
        <taxon>Ostreida</taxon>
        <taxon>Ostreoidea</taxon>
        <taxon>Ostreidae</taxon>
        <taxon>Magallana</taxon>
    </lineage>
</organism>
<dbReference type="InParanoid" id="K1QWP9"/>
<dbReference type="AlphaFoldDB" id="K1QWP9"/>
<evidence type="ECO:0000313" key="2">
    <source>
        <dbReference type="EMBL" id="EKC35554.1"/>
    </source>
</evidence>
<evidence type="ECO:0000256" key="1">
    <source>
        <dbReference type="SAM" id="MobiDB-lite"/>
    </source>
</evidence>
<accession>K1QWP9</accession>
<reference evidence="2" key="1">
    <citation type="journal article" date="2012" name="Nature">
        <title>The oyster genome reveals stress adaptation and complexity of shell formation.</title>
        <authorList>
            <person name="Zhang G."/>
            <person name="Fang X."/>
            <person name="Guo X."/>
            <person name="Li L."/>
            <person name="Luo R."/>
            <person name="Xu F."/>
            <person name="Yang P."/>
            <person name="Zhang L."/>
            <person name="Wang X."/>
            <person name="Qi H."/>
            <person name="Xiong Z."/>
            <person name="Que H."/>
            <person name="Xie Y."/>
            <person name="Holland P.W."/>
            <person name="Paps J."/>
            <person name="Zhu Y."/>
            <person name="Wu F."/>
            <person name="Chen Y."/>
            <person name="Wang J."/>
            <person name="Peng C."/>
            <person name="Meng J."/>
            <person name="Yang L."/>
            <person name="Liu J."/>
            <person name="Wen B."/>
            <person name="Zhang N."/>
            <person name="Huang Z."/>
            <person name="Zhu Q."/>
            <person name="Feng Y."/>
            <person name="Mount A."/>
            <person name="Hedgecock D."/>
            <person name="Xu Z."/>
            <person name="Liu Y."/>
            <person name="Domazet-Loso T."/>
            <person name="Du Y."/>
            <person name="Sun X."/>
            <person name="Zhang S."/>
            <person name="Liu B."/>
            <person name="Cheng P."/>
            <person name="Jiang X."/>
            <person name="Li J."/>
            <person name="Fan D."/>
            <person name="Wang W."/>
            <person name="Fu W."/>
            <person name="Wang T."/>
            <person name="Wang B."/>
            <person name="Zhang J."/>
            <person name="Peng Z."/>
            <person name="Li Y."/>
            <person name="Li N."/>
            <person name="Wang J."/>
            <person name="Chen M."/>
            <person name="He Y."/>
            <person name="Tan F."/>
            <person name="Song X."/>
            <person name="Zheng Q."/>
            <person name="Huang R."/>
            <person name="Yang H."/>
            <person name="Du X."/>
            <person name="Chen L."/>
            <person name="Yang M."/>
            <person name="Gaffney P.M."/>
            <person name="Wang S."/>
            <person name="Luo L."/>
            <person name="She Z."/>
            <person name="Ming Y."/>
            <person name="Huang W."/>
            <person name="Zhang S."/>
            <person name="Huang B."/>
            <person name="Zhang Y."/>
            <person name="Qu T."/>
            <person name="Ni P."/>
            <person name="Miao G."/>
            <person name="Wang J."/>
            <person name="Wang Q."/>
            <person name="Steinberg C.E."/>
            <person name="Wang H."/>
            <person name="Li N."/>
            <person name="Qian L."/>
            <person name="Zhang G."/>
            <person name="Li Y."/>
            <person name="Yang H."/>
            <person name="Liu X."/>
            <person name="Wang J."/>
            <person name="Yin Y."/>
            <person name="Wang J."/>
        </authorList>
    </citation>
    <scope>NUCLEOTIDE SEQUENCE [LARGE SCALE GENOMIC DNA]</scope>
    <source>
        <strain evidence="2">05x7-T-G4-1.051#20</strain>
    </source>
</reference>
<name>K1QWP9_MAGGI</name>
<feature type="region of interest" description="Disordered" evidence="1">
    <location>
        <begin position="1"/>
        <end position="56"/>
    </location>
</feature>
<protein>
    <submittedName>
        <fullName evidence="2">Uncharacterized protein</fullName>
    </submittedName>
</protein>
<gene>
    <name evidence="2" type="ORF">CGI_10012527</name>
</gene>
<dbReference type="EMBL" id="JH816466">
    <property type="protein sequence ID" value="EKC35554.1"/>
    <property type="molecule type" value="Genomic_DNA"/>
</dbReference>
<feature type="compositionally biased region" description="Polar residues" evidence="1">
    <location>
        <begin position="1"/>
        <end position="15"/>
    </location>
</feature>